<evidence type="ECO:0000313" key="1">
    <source>
        <dbReference type="EMBL" id="UUO16514.1"/>
    </source>
</evidence>
<dbReference type="RefSeq" id="WP_193963769.1">
    <property type="nucleotide sequence ID" value="NZ_CP099464.1"/>
</dbReference>
<evidence type="ECO:0008006" key="3">
    <source>
        <dbReference type="Google" id="ProtNLM"/>
    </source>
</evidence>
<dbReference type="SUPFAM" id="SSF55874">
    <property type="entry name" value="ATPase domain of HSP90 chaperone/DNA topoisomerase II/histidine kinase"/>
    <property type="match status" value="1"/>
</dbReference>
<sequence>MVRFFHLLLIFGKFQQVDATDSREKGGTGLDLAICRSISITNNRNAAMK</sequence>
<name>A0ABY5M3T9_9CYAN</name>
<accession>A0ABY5M3T9</accession>
<organism evidence="1 2">
    <name type="scientific">Dolichospermum heterosporum TAC447</name>
    <dbReference type="NCBI Taxonomy" id="747523"/>
    <lineage>
        <taxon>Bacteria</taxon>
        <taxon>Bacillati</taxon>
        <taxon>Cyanobacteriota</taxon>
        <taxon>Cyanophyceae</taxon>
        <taxon>Nostocales</taxon>
        <taxon>Aphanizomenonaceae</taxon>
        <taxon>Dolichospermum</taxon>
        <taxon>Dolichospermum heterosporum</taxon>
    </lineage>
</organism>
<gene>
    <name evidence="1" type="ORF">NG743_05610</name>
</gene>
<reference evidence="1" key="1">
    <citation type="submission" date="2022-06" db="EMBL/GenBank/DDBJ databases">
        <title>Nostosin G and Spiroidesin B from the Cyanobacterium Dolichospermum sp. NIES-1697.</title>
        <authorList>
            <person name="Phan C.-S."/>
            <person name="Mehjabin J.J."/>
            <person name="Anas A.R.J."/>
            <person name="Hayasaka M."/>
            <person name="Onoki R."/>
            <person name="Wang J."/>
            <person name="Umezawa T."/>
            <person name="Washio K."/>
            <person name="Morikawa M."/>
            <person name="Okino T."/>
        </authorList>
    </citation>
    <scope>NUCLEOTIDE SEQUENCE</scope>
    <source>
        <strain evidence="1">NIES-1697</strain>
    </source>
</reference>
<dbReference type="Gene3D" id="3.30.565.10">
    <property type="entry name" value="Histidine kinase-like ATPase, C-terminal domain"/>
    <property type="match status" value="1"/>
</dbReference>
<protein>
    <recommendedName>
        <fullName evidence="3">Transposase</fullName>
    </recommendedName>
</protein>
<dbReference type="EMBL" id="CP099464">
    <property type="protein sequence ID" value="UUO16514.1"/>
    <property type="molecule type" value="Genomic_DNA"/>
</dbReference>
<evidence type="ECO:0000313" key="2">
    <source>
        <dbReference type="Proteomes" id="UP001057561"/>
    </source>
</evidence>
<keyword evidence="2" id="KW-1185">Reference proteome</keyword>
<dbReference type="InterPro" id="IPR036890">
    <property type="entry name" value="HATPase_C_sf"/>
</dbReference>
<dbReference type="Proteomes" id="UP001057561">
    <property type="component" value="Chromosome"/>
</dbReference>
<proteinExistence type="predicted"/>